<dbReference type="SUPFAM" id="SSF52141">
    <property type="entry name" value="Uracil-DNA glycosylase-like"/>
    <property type="match status" value="1"/>
</dbReference>
<evidence type="ECO:0000256" key="2">
    <source>
        <dbReference type="ARBA" id="ARBA00022801"/>
    </source>
</evidence>
<dbReference type="Pfam" id="PF03167">
    <property type="entry name" value="UDG"/>
    <property type="match status" value="1"/>
</dbReference>
<keyword evidence="2" id="KW-0378">Hydrolase</keyword>
<dbReference type="OrthoDB" id="565731at2759"/>
<evidence type="ECO:0000259" key="5">
    <source>
        <dbReference type="Pfam" id="PF03167"/>
    </source>
</evidence>
<dbReference type="EMBL" id="JABWAB010000003">
    <property type="protein sequence ID" value="KAF6057793.1"/>
    <property type="molecule type" value="Genomic_DNA"/>
</dbReference>
<sequence>MSKLSRNPKKTRQSSTSKGRTRKRVIIDRTTLPDLRPSLSTQMTILFIGDNPGVQSSIQQHHYAHHSNLFWKLFNRSGILERVVAERIKSGIANSQLSDDKLLCDLITQGCSAKDDFDLITYGIGFTGLSPRCTTTASQLTSKEKLAGIPRLLKDIEFSKPKHAAVIGKAIWETIVKYYCLKLGMKFIKLSKDNFKWGKVEVGSDERYNSIIELLYSQLPSGTAIYVFPNTSGLVASLSFQEKLQLWQNLAGNI</sequence>
<dbReference type="InterPro" id="IPR036895">
    <property type="entry name" value="Uracil-DNA_glycosylase-like_sf"/>
</dbReference>
<accession>A0A8X7TDM6</accession>
<dbReference type="InterPro" id="IPR005122">
    <property type="entry name" value="Uracil-DNA_glycosylase-like"/>
</dbReference>
<reference evidence="6" key="1">
    <citation type="submission" date="2020-03" db="EMBL/GenBank/DDBJ databases">
        <title>FDA dAtabase for Regulatory Grade micrObial Sequences (FDA-ARGOS): Supporting development and validation of Infectious Disease Dx tests.</title>
        <authorList>
            <person name="Campos J."/>
            <person name="Goldberg B."/>
            <person name="Tallon L."/>
            <person name="Sadzewicz L."/>
            <person name="Vavikolanu K."/>
            <person name="Mehta A."/>
            <person name="Aluvathingal J."/>
            <person name="Nadendla S."/>
            <person name="Nandy P."/>
            <person name="Geyer C."/>
            <person name="Yan Y."/>
            <person name="Sichtig H."/>
        </authorList>
    </citation>
    <scope>NUCLEOTIDE SEQUENCE [LARGE SCALE GENOMIC DNA]</scope>
    <source>
        <strain evidence="6">FDAARGOS_652</strain>
    </source>
</reference>
<evidence type="ECO:0000313" key="7">
    <source>
        <dbReference type="Proteomes" id="UP000590412"/>
    </source>
</evidence>
<name>A0A8X7TDM6_CANPA</name>
<dbReference type="Proteomes" id="UP000590412">
    <property type="component" value="Unassembled WGS sequence"/>
</dbReference>
<keyword evidence="1" id="KW-0227">DNA damage</keyword>
<dbReference type="CDD" id="cd10028">
    <property type="entry name" value="UDG-F2_TDG_MUG"/>
    <property type="match status" value="1"/>
</dbReference>
<evidence type="ECO:0000256" key="4">
    <source>
        <dbReference type="SAM" id="MobiDB-lite"/>
    </source>
</evidence>
<dbReference type="InterPro" id="IPR015637">
    <property type="entry name" value="MUG/TDG"/>
</dbReference>
<comment type="caution">
    <text evidence="6">The sequence shown here is derived from an EMBL/GenBank/DDBJ whole genome shotgun (WGS) entry which is preliminary data.</text>
</comment>
<protein>
    <submittedName>
        <fullName evidence="6">Uracil DNA glycosylase family protein</fullName>
    </submittedName>
</protein>
<dbReference type="GO" id="GO:0006285">
    <property type="term" value="P:base-excision repair, AP site formation"/>
    <property type="evidence" value="ECO:0007669"/>
    <property type="project" value="InterPro"/>
</dbReference>
<gene>
    <name evidence="6" type="ORF">FOB60_002348</name>
</gene>
<evidence type="ECO:0000256" key="1">
    <source>
        <dbReference type="ARBA" id="ARBA00022763"/>
    </source>
</evidence>
<dbReference type="AlphaFoldDB" id="A0A8X7TDM6"/>
<feature type="compositionally biased region" description="Basic residues" evidence="4">
    <location>
        <begin position="1"/>
        <end position="12"/>
    </location>
</feature>
<organism evidence="6 7">
    <name type="scientific">Candida parapsilosis</name>
    <name type="common">Yeast</name>
    <dbReference type="NCBI Taxonomy" id="5480"/>
    <lineage>
        <taxon>Eukaryota</taxon>
        <taxon>Fungi</taxon>
        <taxon>Dikarya</taxon>
        <taxon>Ascomycota</taxon>
        <taxon>Saccharomycotina</taxon>
        <taxon>Pichiomycetes</taxon>
        <taxon>Debaryomycetaceae</taxon>
        <taxon>Candida/Lodderomyces clade</taxon>
        <taxon>Candida</taxon>
    </lineage>
</organism>
<feature type="domain" description="Uracil-DNA glycosylase-like" evidence="5">
    <location>
        <begin position="41"/>
        <end position="250"/>
    </location>
</feature>
<evidence type="ECO:0000313" key="6">
    <source>
        <dbReference type="EMBL" id="KAF6057793.1"/>
    </source>
</evidence>
<dbReference type="PANTHER" id="PTHR12159:SF9">
    <property type="entry name" value="G_T MISMATCH-SPECIFIC THYMINE DNA GLYCOSYLASE"/>
    <property type="match status" value="1"/>
</dbReference>
<evidence type="ECO:0000256" key="3">
    <source>
        <dbReference type="ARBA" id="ARBA00023204"/>
    </source>
</evidence>
<dbReference type="GO" id="GO:0004844">
    <property type="term" value="F:uracil DNA N-glycosylase activity"/>
    <property type="evidence" value="ECO:0007669"/>
    <property type="project" value="TreeGrafter"/>
</dbReference>
<feature type="region of interest" description="Disordered" evidence="4">
    <location>
        <begin position="1"/>
        <end position="23"/>
    </location>
</feature>
<keyword evidence="3" id="KW-0234">DNA repair</keyword>
<dbReference type="Gene3D" id="3.40.470.10">
    <property type="entry name" value="Uracil-DNA glycosylase-like domain"/>
    <property type="match status" value="1"/>
</dbReference>
<dbReference type="GO" id="GO:0008263">
    <property type="term" value="F:pyrimidine-specific mismatch base pair DNA N-glycosylase activity"/>
    <property type="evidence" value="ECO:0007669"/>
    <property type="project" value="TreeGrafter"/>
</dbReference>
<dbReference type="PANTHER" id="PTHR12159">
    <property type="entry name" value="G/T AND G/U MISMATCH-SPECIFIC DNA GLYCOSYLASE"/>
    <property type="match status" value="1"/>
</dbReference>
<proteinExistence type="predicted"/>